<dbReference type="GO" id="GO:0016491">
    <property type="term" value="F:oxidoreductase activity"/>
    <property type="evidence" value="ECO:0007669"/>
    <property type="project" value="InterPro"/>
</dbReference>
<dbReference type="EMBL" id="QZEY01000001">
    <property type="protein sequence ID" value="RJL35926.1"/>
    <property type="molecule type" value="Genomic_DNA"/>
</dbReference>
<comment type="similarity">
    <text evidence="1">Belongs to the F420H(2)-dependent quinone reductase family.</text>
</comment>
<evidence type="ECO:0000313" key="4">
    <source>
        <dbReference type="Proteomes" id="UP000265768"/>
    </source>
</evidence>
<dbReference type="PANTHER" id="PTHR39428">
    <property type="entry name" value="F420H(2)-DEPENDENT QUINONE REDUCTASE RV1261C"/>
    <property type="match status" value="1"/>
</dbReference>
<reference evidence="3 4" key="1">
    <citation type="submission" date="2018-09" db="EMBL/GenBank/DDBJ databases">
        <title>YIM 75507 draft genome.</title>
        <authorList>
            <person name="Tang S."/>
            <person name="Feng Y."/>
        </authorList>
    </citation>
    <scope>NUCLEOTIDE SEQUENCE [LARGE SCALE GENOMIC DNA]</scope>
    <source>
        <strain evidence="3 4">YIM 75507</strain>
    </source>
</reference>
<keyword evidence="4" id="KW-1185">Reference proteome</keyword>
<evidence type="ECO:0000313" key="3">
    <source>
        <dbReference type="EMBL" id="RJL35926.1"/>
    </source>
</evidence>
<dbReference type="NCBIfam" id="TIGR00026">
    <property type="entry name" value="hi_GC_TIGR00026"/>
    <property type="match status" value="1"/>
</dbReference>
<dbReference type="AlphaFoldDB" id="A0A3A4BCU7"/>
<dbReference type="SUPFAM" id="SSF50475">
    <property type="entry name" value="FMN-binding split barrel"/>
    <property type="match status" value="1"/>
</dbReference>
<protein>
    <submittedName>
        <fullName evidence="3">Nitroreductase family deazaflavin-dependent oxidoreductase</fullName>
    </submittedName>
</protein>
<dbReference type="GO" id="GO:0070967">
    <property type="term" value="F:coenzyme F420 binding"/>
    <property type="evidence" value="ECO:0007669"/>
    <property type="project" value="TreeGrafter"/>
</dbReference>
<dbReference type="OrthoDB" id="8225825at2"/>
<dbReference type="Proteomes" id="UP000265768">
    <property type="component" value="Unassembled WGS sequence"/>
</dbReference>
<comment type="caution">
    <text evidence="3">The sequence shown here is derived from an EMBL/GenBank/DDBJ whole genome shotgun (WGS) entry which is preliminary data.</text>
</comment>
<dbReference type="InterPro" id="IPR004378">
    <property type="entry name" value="F420H2_quin_Rdtase"/>
</dbReference>
<dbReference type="InterPro" id="IPR012349">
    <property type="entry name" value="Split_barrel_FMN-bd"/>
</dbReference>
<dbReference type="Gene3D" id="2.30.110.10">
    <property type="entry name" value="Electron Transport, Fmn-binding Protein, Chain A"/>
    <property type="match status" value="1"/>
</dbReference>
<name>A0A3A4BCU7_9ACTN</name>
<proteinExistence type="inferred from homology"/>
<dbReference type="Pfam" id="PF04075">
    <property type="entry name" value="F420H2_quin_red"/>
    <property type="match status" value="1"/>
</dbReference>
<accession>A0A3A4BCU7</accession>
<organism evidence="3 4">
    <name type="scientific">Bailinhaonella thermotolerans</name>
    <dbReference type="NCBI Taxonomy" id="1070861"/>
    <lineage>
        <taxon>Bacteria</taxon>
        <taxon>Bacillati</taxon>
        <taxon>Actinomycetota</taxon>
        <taxon>Actinomycetes</taxon>
        <taxon>Streptosporangiales</taxon>
        <taxon>Streptosporangiaceae</taxon>
        <taxon>Bailinhaonella</taxon>
    </lineage>
</organism>
<dbReference type="PANTHER" id="PTHR39428:SF1">
    <property type="entry name" value="F420H(2)-DEPENDENT QUINONE REDUCTASE RV1261C"/>
    <property type="match status" value="1"/>
</dbReference>
<dbReference type="GO" id="GO:0005886">
    <property type="term" value="C:plasma membrane"/>
    <property type="evidence" value="ECO:0007669"/>
    <property type="project" value="TreeGrafter"/>
</dbReference>
<dbReference type="RefSeq" id="WP_119924899.1">
    <property type="nucleotide sequence ID" value="NZ_QZEY01000001.1"/>
</dbReference>
<evidence type="ECO:0000256" key="1">
    <source>
        <dbReference type="ARBA" id="ARBA00008710"/>
    </source>
</evidence>
<sequence>MGYWDLIRPLSLRMSRSALFQRLAPRVLPPLDRAAYRLSGGRILLGQKLMPSLMLFTVGHRTGLPRRTPLTCVPEPDGSFVVTASNFGRPRHPAWSENLLHSPEVTVGYGGRTIPVTARLLGPDEQDEVLPRVYAVWPVYRDYIERSGRQVRVFRLLPRRSDHAKPRHRHANL</sequence>
<comment type="catalytic activity">
    <reaction evidence="2">
        <text>oxidized coenzyme F420-(gamma-L-Glu)(n) + a quinol + H(+) = reduced coenzyme F420-(gamma-L-Glu)(n) + a quinone</text>
        <dbReference type="Rhea" id="RHEA:39663"/>
        <dbReference type="Rhea" id="RHEA-COMP:12939"/>
        <dbReference type="Rhea" id="RHEA-COMP:14378"/>
        <dbReference type="ChEBI" id="CHEBI:15378"/>
        <dbReference type="ChEBI" id="CHEBI:24646"/>
        <dbReference type="ChEBI" id="CHEBI:132124"/>
        <dbReference type="ChEBI" id="CHEBI:133980"/>
        <dbReference type="ChEBI" id="CHEBI:139511"/>
    </reaction>
</comment>
<evidence type="ECO:0000256" key="2">
    <source>
        <dbReference type="ARBA" id="ARBA00049106"/>
    </source>
</evidence>
<gene>
    <name evidence="3" type="ORF">D5H75_03925</name>
</gene>